<sequence>MKEVQVKMQNGGHLETNKALHLEGLKAVSSAGLKQTLKLRVPEKPSDILNAMIYPDLGPGSCDYCEREKWANVLTSIPFVLAGAHLLRHSHDKRSKTFSGSVFGTAAASGIFHSFRKDTHPKHKTVFRRIDYCSVATSMVLLLHAARAEVPNGFYTAAAIMTPINPLAVSTLCTGAIQQAYRKRANDAPALRNHHRLHQVVAFAGMAAFVTEEFKKDIPCSHAAWHCFAAMATATTAPLLPDKEGLAELS</sequence>
<dbReference type="AlphaFoldDB" id="A0AAE0L9L6"/>
<evidence type="ECO:0000313" key="2">
    <source>
        <dbReference type="Proteomes" id="UP001190700"/>
    </source>
</evidence>
<proteinExistence type="predicted"/>
<organism evidence="1 2">
    <name type="scientific">Cymbomonas tetramitiformis</name>
    <dbReference type="NCBI Taxonomy" id="36881"/>
    <lineage>
        <taxon>Eukaryota</taxon>
        <taxon>Viridiplantae</taxon>
        <taxon>Chlorophyta</taxon>
        <taxon>Pyramimonadophyceae</taxon>
        <taxon>Pyramimonadales</taxon>
        <taxon>Pyramimonadaceae</taxon>
        <taxon>Cymbomonas</taxon>
    </lineage>
</organism>
<reference evidence="1 2" key="1">
    <citation type="journal article" date="2015" name="Genome Biol. Evol.">
        <title>Comparative Genomics of a Bacterivorous Green Alga Reveals Evolutionary Causalities and Consequences of Phago-Mixotrophic Mode of Nutrition.</title>
        <authorList>
            <person name="Burns J.A."/>
            <person name="Paasch A."/>
            <person name="Narechania A."/>
            <person name="Kim E."/>
        </authorList>
    </citation>
    <scope>NUCLEOTIDE SEQUENCE [LARGE SCALE GENOMIC DNA]</scope>
    <source>
        <strain evidence="1 2">PLY_AMNH</strain>
    </source>
</reference>
<name>A0AAE0L9L6_9CHLO</name>
<comment type="caution">
    <text evidence="1">The sequence shown here is derived from an EMBL/GenBank/DDBJ whole genome shotgun (WGS) entry which is preliminary data.</text>
</comment>
<dbReference type="Proteomes" id="UP001190700">
    <property type="component" value="Unassembled WGS sequence"/>
</dbReference>
<protein>
    <submittedName>
        <fullName evidence="1">Uncharacterized protein</fullName>
    </submittedName>
</protein>
<dbReference type="PANTHER" id="PTHR35100">
    <property type="entry name" value="FOLD PROTEIN"/>
    <property type="match status" value="1"/>
</dbReference>
<accession>A0AAE0L9L6</accession>
<keyword evidence="2" id="KW-1185">Reference proteome</keyword>
<dbReference type="PANTHER" id="PTHR35100:SF1">
    <property type="entry name" value="F15H11.13 PROTEIN"/>
    <property type="match status" value="1"/>
</dbReference>
<gene>
    <name evidence="1" type="ORF">CYMTET_15168</name>
</gene>
<dbReference type="EMBL" id="LGRX02006386">
    <property type="protein sequence ID" value="KAK3276785.1"/>
    <property type="molecule type" value="Genomic_DNA"/>
</dbReference>
<evidence type="ECO:0000313" key="1">
    <source>
        <dbReference type="EMBL" id="KAK3276785.1"/>
    </source>
</evidence>